<dbReference type="EMBL" id="CP009933">
    <property type="protein sequence ID" value="AKA69190.1"/>
    <property type="molecule type" value="Genomic_DNA"/>
</dbReference>
<keyword evidence="2" id="KW-1185">Reference proteome</keyword>
<accession>A0A0E3M648</accession>
<evidence type="ECO:0000313" key="1">
    <source>
        <dbReference type="EMBL" id="AKA69190.1"/>
    </source>
</evidence>
<dbReference type="RefSeq" id="WP_029162975.1">
    <property type="nucleotide sequence ID" value="NZ_CP009933.1"/>
</dbReference>
<name>A0A0E3M648_CLOSL</name>
<dbReference type="AlphaFoldDB" id="A0A0E3M648"/>
<dbReference type="STRING" id="1548.CSCA_2065"/>
<dbReference type="HOGENOM" id="CLU_2000537_0_0_9"/>
<organism evidence="1 2">
    <name type="scientific">Clostridium scatologenes</name>
    <dbReference type="NCBI Taxonomy" id="1548"/>
    <lineage>
        <taxon>Bacteria</taxon>
        <taxon>Bacillati</taxon>
        <taxon>Bacillota</taxon>
        <taxon>Clostridia</taxon>
        <taxon>Eubacteriales</taxon>
        <taxon>Clostridiaceae</taxon>
        <taxon>Clostridium</taxon>
    </lineage>
</organism>
<reference evidence="1 2" key="1">
    <citation type="journal article" date="2015" name="J. Biotechnol.">
        <title>Complete genome sequence of a malodorant-producing acetogen, Clostridium scatologenes ATCC 25775(T).</title>
        <authorList>
            <person name="Zhu Z."/>
            <person name="Guo T."/>
            <person name="Zheng H."/>
            <person name="Song T."/>
            <person name="Ouyang P."/>
            <person name="Xie J."/>
        </authorList>
    </citation>
    <scope>NUCLEOTIDE SEQUENCE [LARGE SCALE GENOMIC DNA]</scope>
    <source>
        <strain evidence="1 2">ATCC 25775</strain>
    </source>
</reference>
<sequence length="131" mass="16175">MTNKVTDKLLHEFRGEENSFLISIRCDLKWSHTKFINLLNNMRDYCKQLQSIDPLDKEITQGFWFVSWYIKDWTSHPNFRNINKFSEEYYSQSYELIYDLSYWYFMNEPIFVEEEYFKLEINILEGYVNKD</sequence>
<gene>
    <name evidence="1" type="ORF">CSCA_2065</name>
</gene>
<dbReference type="Proteomes" id="UP000033115">
    <property type="component" value="Chromosome"/>
</dbReference>
<dbReference type="KEGG" id="csq:CSCA_2065"/>
<proteinExistence type="predicted"/>
<evidence type="ECO:0000313" key="2">
    <source>
        <dbReference type="Proteomes" id="UP000033115"/>
    </source>
</evidence>
<protein>
    <submittedName>
        <fullName evidence="1">Uncharacterized protein</fullName>
    </submittedName>
</protein>